<evidence type="ECO:0000256" key="2">
    <source>
        <dbReference type="ARBA" id="ARBA00022448"/>
    </source>
</evidence>
<dbReference type="GO" id="GO:0019808">
    <property type="term" value="F:polyamine binding"/>
    <property type="evidence" value="ECO:0007669"/>
    <property type="project" value="InterPro"/>
</dbReference>
<name>A0A7G9S2C2_9MICO</name>
<proteinExistence type="predicted"/>
<dbReference type="GO" id="GO:0015846">
    <property type="term" value="P:polyamine transport"/>
    <property type="evidence" value="ECO:0007669"/>
    <property type="project" value="InterPro"/>
</dbReference>
<protein>
    <submittedName>
        <fullName evidence="5">Extracellular solute-binding protein</fullName>
    </submittedName>
</protein>
<evidence type="ECO:0000256" key="1">
    <source>
        <dbReference type="ARBA" id="ARBA00004418"/>
    </source>
</evidence>
<evidence type="ECO:0000256" key="4">
    <source>
        <dbReference type="ARBA" id="ARBA00022764"/>
    </source>
</evidence>
<comment type="subcellular location">
    <subcellularLocation>
        <location evidence="1">Periplasm</location>
    </subcellularLocation>
</comment>
<dbReference type="PANTHER" id="PTHR30222:SF17">
    <property type="entry name" value="SPERMIDINE_PUTRESCINE-BINDING PERIPLASMIC PROTEIN"/>
    <property type="match status" value="1"/>
</dbReference>
<accession>A0A7G9S2C2</accession>
<reference evidence="5 6" key="1">
    <citation type="submission" date="2020-08" db="EMBL/GenBank/DDBJ databases">
        <title>Genome sequence of Leucobacter denitrificans KACC 14055T.</title>
        <authorList>
            <person name="Hyun D.-W."/>
            <person name="Bae J.-W."/>
        </authorList>
    </citation>
    <scope>NUCLEOTIDE SEQUENCE [LARGE SCALE GENOMIC DNA]</scope>
    <source>
        <strain evidence="5 6">KACC 14055</strain>
    </source>
</reference>
<evidence type="ECO:0000313" key="6">
    <source>
        <dbReference type="Proteomes" id="UP000515934"/>
    </source>
</evidence>
<dbReference type="AlphaFoldDB" id="A0A7G9S2C2"/>
<organism evidence="5 6">
    <name type="scientific">Leucobacter denitrificans</name>
    <dbReference type="NCBI Taxonomy" id="683042"/>
    <lineage>
        <taxon>Bacteria</taxon>
        <taxon>Bacillati</taxon>
        <taxon>Actinomycetota</taxon>
        <taxon>Actinomycetes</taxon>
        <taxon>Micrococcales</taxon>
        <taxon>Microbacteriaceae</taxon>
        <taxon>Leucobacter</taxon>
    </lineage>
</organism>
<keyword evidence="2" id="KW-0813">Transport</keyword>
<dbReference type="Gene3D" id="3.40.190.10">
    <property type="entry name" value="Periplasmic binding protein-like II"/>
    <property type="match status" value="2"/>
</dbReference>
<dbReference type="InterPro" id="IPR006059">
    <property type="entry name" value="SBP"/>
</dbReference>
<keyword evidence="6" id="KW-1185">Reference proteome</keyword>
<dbReference type="PANTHER" id="PTHR30222">
    <property type="entry name" value="SPERMIDINE/PUTRESCINE-BINDING PERIPLASMIC PROTEIN"/>
    <property type="match status" value="1"/>
</dbReference>
<keyword evidence="4" id="KW-0574">Periplasm</keyword>
<keyword evidence="3" id="KW-0732">Signal</keyword>
<dbReference type="EMBL" id="CP060716">
    <property type="protein sequence ID" value="QNN61997.1"/>
    <property type="molecule type" value="Genomic_DNA"/>
</dbReference>
<dbReference type="Pfam" id="PF13416">
    <property type="entry name" value="SBP_bac_8"/>
    <property type="match status" value="1"/>
</dbReference>
<dbReference type="RefSeq" id="WP_187554468.1">
    <property type="nucleotide sequence ID" value="NZ_CP060716.1"/>
</dbReference>
<dbReference type="KEGG" id="ldn:H9L06_06625"/>
<evidence type="ECO:0000256" key="3">
    <source>
        <dbReference type="ARBA" id="ARBA00022729"/>
    </source>
</evidence>
<gene>
    <name evidence="5" type="ORF">H9L06_06625</name>
</gene>
<dbReference type="InterPro" id="IPR001188">
    <property type="entry name" value="Sperm_putr-bd"/>
</dbReference>
<dbReference type="SUPFAM" id="SSF53850">
    <property type="entry name" value="Periplasmic binding protein-like II"/>
    <property type="match status" value="1"/>
</dbReference>
<evidence type="ECO:0000313" key="5">
    <source>
        <dbReference type="EMBL" id="QNN61997.1"/>
    </source>
</evidence>
<sequence>MAYAGHRQEGTNVPGELTHKRRIASILELDRRGFIKAGLAGAAGLTLSACTSGAGEKSITWGNWPYLLDYDPDAQTYPTLDEFIAESGISVRYLEDIDDNNTFFAKIKDQLSLNDFTGYDVITFTDWMNARIIESGSVQQFDRTNIPLVYENTIDLFKSIIPNDPNRDFSVPWDAAGCGLVWNTELVPGGVHTLDDLLAPELKGRVGLLSEWRFTMGVIMSGQGVDISGEWGDPEYERALEWLDRAISDGHIANLLGNSYTIELERDNLLASLGWSGDIAIMNAELGDRWTYEVPEFGAPFASDSLTIPNGTPEERKEWVEELANFYFDPTVAAHVAAYVGGITPVRGAQEAMEKVDPTQVENSSIFPDETIVSRLKSYRRISDEEDVKYTTSFNKLLGL</sequence>
<dbReference type="PRINTS" id="PR00909">
    <property type="entry name" value="SPERMDNBNDNG"/>
</dbReference>
<dbReference type="GO" id="GO:0042597">
    <property type="term" value="C:periplasmic space"/>
    <property type="evidence" value="ECO:0007669"/>
    <property type="project" value="UniProtKB-SubCell"/>
</dbReference>
<dbReference type="Proteomes" id="UP000515934">
    <property type="component" value="Chromosome"/>
</dbReference>